<dbReference type="GO" id="GO:0005886">
    <property type="term" value="C:plasma membrane"/>
    <property type="evidence" value="ECO:0007669"/>
    <property type="project" value="UniProtKB-SubCell"/>
</dbReference>
<dbReference type="PANTHER" id="PTHR43744:SF12">
    <property type="entry name" value="ABC TRANSPORTER PERMEASE PROTEIN MG189-RELATED"/>
    <property type="match status" value="1"/>
</dbReference>
<comment type="subcellular location">
    <subcellularLocation>
        <location evidence="1 7">Cell membrane</location>
        <topology evidence="1 7">Multi-pass membrane protein</topology>
    </subcellularLocation>
</comment>
<evidence type="ECO:0000256" key="3">
    <source>
        <dbReference type="ARBA" id="ARBA00022475"/>
    </source>
</evidence>
<comment type="similarity">
    <text evidence="7">Belongs to the binding-protein-dependent transport system permease family.</text>
</comment>
<dbReference type="AlphaFoldDB" id="A0A9D1NMA2"/>
<evidence type="ECO:0000256" key="6">
    <source>
        <dbReference type="ARBA" id="ARBA00023136"/>
    </source>
</evidence>
<dbReference type="PROSITE" id="PS50928">
    <property type="entry name" value="ABC_TM1"/>
    <property type="match status" value="1"/>
</dbReference>
<evidence type="ECO:0000256" key="4">
    <source>
        <dbReference type="ARBA" id="ARBA00022692"/>
    </source>
</evidence>
<reference evidence="9" key="2">
    <citation type="journal article" date="2021" name="PeerJ">
        <title>Extensive microbial diversity within the chicken gut microbiome revealed by metagenomics and culture.</title>
        <authorList>
            <person name="Gilroy R."/>
            <person name="Ravi A."/>
            <person name="Getino M."/>
            <person name="Pursley I."/>
            <person name="Horton D.L."/>
            <person name="Alikhan N.F."/>
            <person name="Baker D."/>
            <person name="Gharbi K."/>
            <person name="Hall N."/>
            <person name="Watson M."/>
            <person name="Adriaenssens E.M."/>
            <person name="Foster-Nyarko E."/>
            <person name="Jarju S."/>
            <person name="Secka A."/>
            <person name="Antonio M."/>
            <person name="Oren A."/>
            <person name="Chaudhuri R.R."/>
            <person name="La Ragione R."/>
            <person name="Hildebrand F."/>
            <person name="Pallen M.J."/>
        </authorList>
    </citation>
    <scope>NUCLEOTIDE SEQUENCE</scope>
    <source>
        <strain evidence="9">35461</strain>
    </source>
</reference>
<dbReference type="Pfam" id="PF00528">
    <property type="entry name" value="BPD_transp_1"/>
    <property type="match status" value="1"/>
</dbReference>
<feature type="transmembrane region" description="Helical" evidence="7">
    <location>
        <begin position="170"/>
        <end position="194"/>
    </location>
</feature>
<feature type="transmembrane region" description="Helical" evidence="7">
    <location>
        <begin position="274"/>
        <end position="299"/>
    </location>
</feature>
<proteinExistence type="inferred from homology"/>
<sequence length="308" mass="34183">PYDNSALWRAFVATLPYRDLAATSAEADWQAFLKARYRTLGALNAAYRDAHGRPFAATDWRDVPLPLAQAFAVTFADHGAALLWRDLAASYRTVVDALFLRGRAWWNTLVLVLLTILATLTVNPLAAYALSRFRLPHTEGILLFLLATMAFPAAVTAIPGFLLIRELGLLNTFAALVLPTVANGLSIFVLKGFFDALPRELYEAATIDGATEWQIFRHITLPMTTPILAVNALNAFIAAYNSWEWALLVCQRQSHWTLSVWLYQMSQTYAGTPWVTLAGFVLVSIPTALVFLLCQRVILRGIVLPSMK</sequence>
<keyword evidence="2 7" id="KW-0813">Transport</keyword>
<feature type="non-terminal residue" evidence="9">
    <location>
        <position position="1"/>
    </location>
</feature>
<evidence type="ECO:0000259" key="8">
    <source>
        <dbReference type="PROSITE" id="PS50928"/>
    </source>
</evidence>
<evidence type="ECO:0000256" key="5">
    <source>
        <dbReference type="ARBA" id="ARBA00022989"/>
    </source>
</evidence>
<evidence type="ECO:0000256" key="7">
    <source>
        <dbReference type="RuleBase" id="RU363032"/>
    </source>
</evidence>
<dbReference type="EMBL" id="DVOR01000123">
    <property type="protein sequence ID" value="HIV09227.1"/>
    <property type="molecule type" value="Genomic_DNA"/>
</dbReference>
<feature type="transmembrane region" description="Helical" evidence="7">
    <location>
        <begin position="142"/>
        <end position="164"/>
    </location>
</feature>
<dbReference type="CDD" id="cd06261">
    <property type="entry name" value="TM_PBP2"/>
    <property type="match status" value="1"/>
</dbReference>
<dbReference type="GO" id="GO:0055085">
    <property type="term" value="P:transmembrane transport"/>
    <property type="evidence" value="ECO:0007669"/>
    <property type="project" value="InterPro"/>
</dbReference>
<feature type="transmembrane region" description="Helical" evidence="7">
    <location>
        <begin position="104"/>
        <end position="130"/>
    </location>
</feature>
<dbReference type="SUPFAM" id="SSF161098">
    <property type="entry name" value="MetI-like"/>
    <property type="match status" value="1"/>
</dbReference>
<accession>A0A9D1NMA2</accession>
<comment type="caution">
    <text evidence="9">The sequence shown here is derived from an EMBL/GenBank/DDBJ whole genome shotgun (WGS) entry which is preliminary data.</text>
</comment>
<dbReference type="PANTHER" id="PTHR43744">
    <property type="entry name" value="ABC TRANSPORTER PERMEASE PROTEIN MG189-RELATED-RELATED"/>
    <property type="match status" value="1"/>
</dbReference>
<dbReference type="Gene3D" id="1.10.3720.10">
    <property type="entry name" value="MetI-like"/>
    <property type="match status" value="1"/>
</dbReference>
<keyword evidence="3" id="KW-1003">Cell membrane</keyword>
<keyword evidence="5 7" id="KW-1133">Transmembrane helix</keyword>
<reference evidence="9" key="1">
    <citation type="submission" date="2020-10" db="EMBL/GenBank/DDBJ databases">
        <authorList>
            <person name="Gilroy R."/>
        </authorList>
    </citation>
    <scope>NUCLEOTIDE SEQUENCE</scope>
    <source>
        <strain evidence="9">35461</strain>
    </source>
</reference>
<evidence type="ECO:0000256" key="1">
    <source>
        <dbReference type="ARBA" id="ARBA00004651"/>
    </source>
</evidence>
<evidence type="ECO:0000313" key="9">
    <source>
        <dbReference type="EMBL" id="HIV09227.1"/>
    </source>
</evidence>
<organism evidence="9 10">
    <name type="scientific">Candidatus Spyradenecus faecavium</name>
    <dbReference type="NCBI Taxonomy" id="2840947"/>
    <lineage>
        <taxon>Bacteria</taxon>
        <taxon>Pseudomonadati</taxon>
        <taxon>Lentisphaerota</taxon>
        <taxon>Lentisphaeria</taxon>
        <taxon>Lentisphaerales</taxon>
        <taxon>Lentisphaeraceae</taxon>
        <taxon>Lentisphaeraceae incertae sedis</taxon>
        <taxon>Candidatus Spyradenecus</taxon>
    </lineage>
</organism>
<evidence type="ECO:0000313" key="10">
    <source>
        <dbReference type="Proteomes" id="UP000886845"/>
    </source>
</evidence>
<gene>
    <name evidence="9" type="ORF">IAC79_03845</name>
</gene>
<feature type="domain" description="ABC transmembrane type-1" evidence="8">
    <location>
        <begin position="105"/>
        <end position="294"/>
    </location>
</feature>
<keyword evidence="6 7" id="KW-0472">Membrane</keyword>
<protein>
    <submittedName>
        <fullName evidence="9">Carbohydrate ABC transporter permease</fullName>
    </submittedName>
</protein>
<keyword evidence="4 7" id="KW-0812">Transmembrane</keyword>
<name>A0A9D1NMA2_9BACT</name>
<evidence type="ECO:0000256" key="2">
    <source>
        <dbReference type="ARBA" id="ARBA00022448"/>
    </source>
</evidence>
<dbReference type="InterPro" id="IPR035906">
    <property type="entry name" value="MetI-like_sf"/>
</dbReference>
<dbReference type="Proteomes" id="UP000886845">
    <property type="component" value="Unassembled WGS sequence"/>
</dbReference>
<dbReference type="InterPro" id="IPR000515">
    <property type="entry name" value="MetI-like"/>
</dbReference>